<accession>A0A7R8VFS5</accession>
<proteinExistence type="predicted"/>
<dbReference type="Pfam" id="PF00412">
    <property type="entry name" value="LIM"/>
    <property type="match status" value="1"/>
</dbReference>
<dbReference type="PANTHER" id="PTHR24211">
    <property type="entry name" value="LIM DOMAIN-CONTAINING PROTEIN"/>
    <property type="match status" value="1"/>
</dbReference>
<organism evidence="5">
    <name type="scientific">Timema douglasi</name>
    <name type="common">Walking stick</name>
    <dbReference type="NCBI Taxonomy" id="61478"/>
    <lineage>
        <taxon>Eukaryota</taxon>
        <taxon>Metazoa</taxon>
        <taxon>Ecdysozoa</taxon>
        <taxon>Arthropoda</taxon>
        <taxon>Hexapoda</taxon>
        <taxon>Insecta</taxon>
        <taxon>Pterygota</taxon>
        <taxon>Neoptera</taxon>
        <taxon>Polyneoptera</taxon>
        <taxon>Phasmatodea</taxon>
        <taxon>Timematodea</taxon>
        <taxon>Timematoidea</taxon>
        <taxon>Timematidae</taxon>
        <taxon>Timema</taxon>
    </lineage>
</organism>
<evidence type="ECO:0000256" key="1">
    <source>
        <dbReference type="ARBA" id="ARBA00022723"/>
    </source>
</evidence>
<protein>
    <recommendedName>
        <fullName evidence="4">LIM zinc-binding domain-containing protein</fullName>
    </recommendedName>
</protein>
<reference evidence="5" key="1">
    <citation type="submission" date="2020-11" db="EMBL/GenBank/DDBJ databases">
        <authorList>
            <person name="Tran Van P."/>
        </authorList>
    </citation>
    <scope>NUCLEOTIDE SEQUENCE</scope>
</reference>
<dbReference type="SMART" id="SM00132">
    <property type="entry name" value="LIM"/>
    <property type="match status" value="1"/>
</dbReference>
<dbReference type="InterPro" id="IPR001781">
    <property type="entry name" value="Znf_LIM"/>
</dbReference>
<feature type="domain" description="LIM zinc-binding" evidence="4">
    <location>
        <begin position="1"/>
        <end position="45"/>
    </location>
</feature>
<keyword evidence="2" id="KW-0862">Zinc</keyword>
<gene>
    <name evidence="5" type="ORF">TDIB3V08_LOCUS2577</name>
</gene>
<dbReference type="Gene3D" id="2.10.110.10">
    <property type="entry name" value="Cysteine Rich Protein"/>
    <property type="match status" value="1"/>
</dbReference>
<evidence type="ECO:0000259" key="4">
    <source>
        <dbReference type="SMART" id="SM00132"/>
    </source>
</evidence>
<keyword evidence="3" id="KW-0440">LIM domain</keyword>
<evidence type="ECO:0000256" key="2">
    <source>
        <dbReference type="ARBA" id="ARBA00022833"/>
    </source>
</evidence>
<dbReference type="AlphaFoldDB" id="A0A7R8VFS5"/>
<dbReference type="InterPro" id="IPR047120">
    <property type="entry name" value="Pk/Esn/Tes"/>
</dbReference>
<evidence type="ECO:0000256" key="3">
    <source>
        <dbReference type="ARBA" id="ARBA00023038"/>
    </source>
</evidence>
<sequence length="202" mass="23261">MFVKEYTMADEHAFHVKHFCCFECDVPLGGKKYVVKHDQPICLNCCAKKYRKLLYASVWWCTCWLQSGQQGWDVCLSQDSILDIKRKEVVAVGQLDLGLVSVVGSRENEMRIMSFQVMVEVANSKIQECYTCGKLIAVEDQRVSFSYFDWHACSKEKSAVSCQSAPKNPWGYYSCKYFLEEAGDPEFNAFLNKYTNMKIPDE</sequence>
<keyword evidence="1" id="KW-0479">Metal-binding</keyword>
<evidence type="ECO:0000313" key="5">
    <source>
        <dbReference type="EMBL" id="CAD7196224.1"/>
    </source>
</evidence>
<dbReference type="EMBL" id="OA565059">
    <property type="protein sequence ID" value="CAD7196224.1"/>
    <property type="molecule type" value="Genomic_DNA"/>
</dbReference>
<dbReference type="PANTHER" id="PTHR24211:SF22">
    <property type="entry name" value="TESTIN"/>
    <property type="match status" value="1"/>
</dbReference>
<dbReference type="GO" id="GO:0046872">
    <property type="term" value="F:metal ion binding"/>
    <property type="evidence" value="ECO:0007669"/>
    <property type="project" value="UniProtKB-KW"/>
</dbReference>
<name>A0A7R8VFS5_TIMDO</name>